<evidence type="ECO:0000259" key="12">
    <source>
        <dbReference type="PROSITE" id="PS51434"/>
    </source>
</evidence>
<feature type="compositionally biased region" description="Gly residues" evidence="11">
    <location>
        <begin position="26"/>
        <end position="35"/>
    </location>
</feature>
<dbReference type="PROSITE" id="PS51434">
    <property type="entry name" value="NUP_C"/>
    <property type="match status" value="1"/>
</dbReference>
<feature type="region of interest" description="Disordered" evidence="11">
    <location>
        <begin position="832"/>
        <end position="855"/>
    </location>
</feature>
<dbReference type="GO" id="GO:0006405">
    <property type="term" value="P:RNA export from nucleus"/>
    <property type="evidence" value="ECO:0007669"/>
    <property type="project" value="TreeGrafter"/>
</dbReference>
<accession>U4L2Q0</accession>
<feature type="compositionally biased region" description="Acidic residues" evidence="11">
    <location>
        <begin position="1150"/>
        <end position="1168"/>
    </location>
</feature>
<dbReference type="GO" id="GO:0000973">
    <property type="term" value="P:post-transcriptional tethering of RNA polymerase II gene DNA at nuclear periphery"/>
    <property type="evidence" value="ECO:0007669"/>
    <property type="project" value="TreeGrafter"/>
</dbReference>
<keyword evidence="10" id="KW-0539">Nucleus</keyword>
<keyword evidence="8" id="KW-0811">Translocation</keyword>
<dbReference type="OrthoDB" id="3797628at2759"/>
<evidence type="ECO:0000256" key="9">
    <source>
        <dbReference type="ARBA" id="ARBA00023132"/>
    </source>
</evidence>
<dbReference type="InterPro" id="IPR037665">
    <property type="entry name" value="Nucleoporin_S59-like"/>
</dbReference>
<feature type="region of interest" description="Disordered" evidence="11">
    <location>
        <begin position="83"/>
        <end position="102"/>
    </location>
</feature>
<evidence type="ECO:0000256" key="5">
    <source>
        <dbReference type="ARBA" id="ARBA00022813"/>
    </source>
</evidence>
<feature type="region of interest" description="Disordered" evidence="11">
    <location>
        <begin position="1145"/>
        <end position="1168"/>
    </location>
</feature>
<gene>
    <name evidence="13" type="ORF">PCON_10196</name>
</gene>
<dbReference type="OMA" id="PMGKGLN"/>
<dbReference type="InterPro" id="IPR021967">
    <property type="entry name" value="Nup98_C"/>
</dbReference>
<evidence type="ECO:0000256" key="3">
    <source>
        <dbReference type="ARBA" id="ARBA00022448"/>
    </source>
</evidence>
<dbReference type="FunFam" id="3.30.1610.10:FF:000003">
    <property type="entry name" value="Nucleoporin SONB, putative"/>
    <property type="match status" value="1"/>
</dbReference>
<dbReference type="Proteomes" id="UP000018144">
    <property type="component" value="Unassembled WGS sequence"/>
</dbReference>
<dbReference type="STRING" id="1076935.U4L2Q0"/>
<reference evidence="13 14" key="1">
    <citation type="journal article" date="2013" name="PLoS Genet.">
        <title>The genome and development-dependent transcriptomes of Pyronema confluens: a window into fungal evolution.</title>
        <authorList>
            <person name="Traeger S."/>
            <person name="Altegoer F."/>
            <person name="Freitag M."/>
            <person name="Gabaldon T."/>
            <person name="Kempken F."/>
            <person name="Kumar A."/>
            <person name="Marcet-Houben M."/>
            <person name="Poggeler S."/>
            <person name="Stajich J.E."/>
            <person name="Nowrousian M."/>
        </authorList>
    </citation>
    <scope>NUCLEOTIDE SEQUENCE [LARGE SCALE GENOMIC DNA]</scope>
    <source>
        <strain evidence="14">CBS 100304</strain>
        <tissue evidence="13">Vegetative mycelium</tissue>
    </source>
</reference>
<evidence type="ECO:0000256" key="11">
    <source>
        <dbReference type="SAM" id="MobiDB-lite"/>
    </source>
</evidence>
<dbReference type="InterPro" id="IPR025574">
    <property type="entry name" value="Nucleoporin_FG_rpt"/>
</dbReference>
<dbReference type="eggNOG" id="KOG0845">
    <property type="taxonomic scope" value="Eukaryota"/>
</dbReference>
<proteinExistence type="inferred from homology"/>
<feature type="compositionally biased region" description="Basic and acidic residues" evidence="11">
    <location>
        <begin position="832"/>
        <end position="846"/>
    </location>
</feature>
<keyword evidence="3" id="KW-0813">Transport</keyword>
<dbReference type="GO" id="GO:0044614">
    <property type="term" value="C:nuclear pore cytoplasmic filaments"/>
    <property type="evidence" value="ECO:0007669"/>
    <property type="project" value="TreeGrafter"/>
</dbReference>
<feature type="region of interest" description="Disordered" evidence="11">
    <location>
        <begin position="1277"/>
        <end position="1305"/>
    </location>
</feature>
<evidence type="ECO:0000256" key="10">
    <source>
        <dbReference type="ARBA" id="ARBA00023242"/>
    </source>
</evidence>
<evidence type="ECO:0000256" key="8">
    <source>
        <dbReference type="ARBA" id="ARBA00023010"/>
    </source>
</evidence>
<dbReference type="Pfam" id="PF04096">
    <property type="entry name" value="Nucleoporin2"/>
    <property type="match status" value="1"/>
</dbReference>
<evidence type="ECO:0000313" key="14">
    <source>
        <dbReference type="Proteomes" id="UP000018144"/>
    </source>
</evidence>
<keyword evidence="4" id="KW-0677">Repeat</keyword>
<keyword evidence="5" id="KW-0068">Autocatalytic cleavage</keyword>
<dbReference type="GO" id="GO:0034398">
    <property type="term" value="P:telomere tethering at nuclear periphery"/>
    <property type="evidence" value="ECO:0007669"/>
    <property type="project" value="TreeGrafter"/>
</dbReference>
<feature type="domain" description="Peptidase S59" evidence="12">
    <location>
        <begin position="873"/>
        <end position="1017"/>
    </location>
</feature>
<dbReference type="Gene3D" id="1.25.40.690">
    <property type="match status" value="1"/>
</dbReference>
<keyword evidence="6" id="KW-0509">mRNA transport</keyword>
<feature type="compositionally biased region" description="Low complexity" evidence="11">
    <location>
        <begin position="36"/>
        <end position="46"/>
    </location>
</feature>
<dbReference type="Gene3D" id="1.10.10.2360">
    <property type="match status" value="1"/>
</dbReference>
<dbReference type="GO" id="GO:0003723">
    <property type="term" value="F:RNA binding"/>
    <property type="evidence" value="ECO:0007669"/>
    <property type="project" value="TreeGrafter"/>
</dbReference>
<evidence type="ECO:0000256" key="4">
    <source>
        <dbReference type="ARBA" id="ARBA00022737"/>
    </source>
</evidence>
<dbReference type="PANTHER" id="PTHR23198">
    <property type="entry name" value="NUCLEOPORIN"/>
    <property type="match status" value="1"/>
</dbReference>
<name>U4L2Q0_PYROM</name>
<sequence length="1948" mass="205565">MFGSSSTGGGFGAFGANNNTSNTSGGVFGSGGGFGQQQQQQQPAAGTGFGAFGGGASTGAFGSTAAPATNAFGGGGGFGQNTATSAFGAPKPSPFGAPATTGTGLFGSAAPATNTSTGFGGGFGSNTGTSAFGATNTSTTGGMFGSSPAFGAAATTTTPATGGMFGSAGANTGTNAFGGSQTSGAFGAVANSTTPPMNGTATVAYVPFEEKEGTTNVVNRYQSIGFMPAYRNWSHEELRLQDYNQNRRTANDTGPSSGAFGAFGANSGFGATNTATTGTGFGAAAGTGTGLFGSANNQQSTGFGSATGGFGSTANNTAGNSLFGAPKPATGSGLFGSTNNTQATGTGLFGSAAPATNAFGGSSAGTNAFGATNTNTGFGANANQQKPGGFAFGTQPAATGATGAFGSTTNTGFGATNTGTGLFGQQQQQQQPAATGFGAATTSNAFGGTGAFGATNTQSTTPFGGATSAFGAQQPKPAFGTGFGTATSAAPASTGLFGSAPQAQPQQQSTGLFGSKPAFGATPAAPSTGLFGSAQPQQTTSLFGNTQPAATTGGGLFGSNPTTTAPSTGLFGTAQTQAKPSLFSSTPTTQTGLFGSAAAQPATSSLFGQQQQPQQQTGLFGSFGQSQQVQQQQQFTTSIADSPYGNSLLGASQMASPLGPIATPLGSSQTKKAAMIPHHKIAPRQPALTPRLNNSFSRSGSPFASSTMGSSVSAGSLGRSTSTNNKLSLFDSDDSILNAGAFSSNGNSRVASLKRLVIDKKIKDQDLFEESAEPRGRIENGTPRAPATKGILKKTVSFDMAGDKAADEDLFGTGAPINPTPTAEELGYVRSTPDKRRATDIDESPRRSATPEVGQVIGNEVAVVQQPKDDKSHGTYWMVPNAAKLKSLTREQQKKVIGLTIGRRGYGSIRFDNPVDITGIPCEIEEIPGTVVVFETRVCTVYPEHLEKPSPGKGLNVPATISLEECYPLTKNQRDKITDPEHPRYITHIRRLKSIKDTEFVEYSPNNGLWIFKVRHFTTYGLVDDDEGEIQEPSFATNATPTPRQPIVTPASLLIDDNEGIVDGDISGLSALSGLSGMDSISGLDDTFEFRRQGGTPLRGGSGDNFAGSFSEEGGSYEEEVTFDEGATFEEGDATMEGESFLGEGSVGSIEEDEEPAEPMSEGEEGDDMSVQEMTVIVDDDEDVTGMVDKGTPPRFVMPPADVSPAGTITEATPKALAMGRDWTEQLNNTISPVKRRFGGENRFSVSSRTASPLKATMQPLNYGLLDLAADLWGSPSKVPGSETRKTRKRDQFESPQIPESGFNPIRSITQRPFATFPTGEPFDYDSLDVNEQGWRRSIRPTWGPGGMVIYMGHLEAARARSSPGALNIARINFGIKPHTVPKSLELQLMHSEIRLDEFGIPFAEINTNAVFSEFSKILWSQDPREQHEKNVWKLASVLWDPVQKIPGYSGKSRDLTVYLEEKQRKERLSRFLEELVEKDADRHAESATTSEETAFAHLTAHRVEQACAVLLEGGDLRLATLLPMLGGDLAARQRIARQLEHWRNKGVLAEIPIPVRALYELLAGETCYSEGCKGAIEDSTPGFFFTENFNLDWKRSLGLKLWYGCLEEEGIAALVQKYEEDFNQFPGQIPAPKPWYMDAHADSEGALDVLWGLLRVYSDENLSLEEVLDPTCIGTNKLDFRLPWQLRTFLSARDFRRSEGDHGDQITVEFAEGLEAAGLWEWSLFVIMHLEDADARGCAIKNIIGKNVDDIEEGGKLEFLENTLGIPRPWIYEAKALKARHSGEHIHEAEYLILAKAWTEAHKTIITQVAPEAVISGNLEKLKMILSKFDAPNQPVGWGLGGNVYLDFIRLRDLEKSGSSRNHNEMCDVARRLLGSLKNMERQAFLQNIAVREMAGIVGSFVLKQADMGNEKSRVLELPMTEDQYLKKTVGLGLEFYKAKLQGISAK</sequence>
<dbReference type="GO" id="GO:0051028">
    <property type="term" value="P:mRNA transport"/>
    <property type="evidence" value="ECO:0007669"/>
    <property type="project" value="UniProtKB-KW"/>
</dbReference>
<dbReference type="SUPFAM" id="SSF82215">
    <property type="entry name" value="C-terminal autoproteolytic domain of nucleoporin nup98"/>
    <property type="match status" value="1"/>
</dbReference>
<dbReference type="Gene3D" id="3.30.1610.10">
    <property type="entry name" value="Peptidase S59, nucleoporin"/>
    <property type="match status" value="1"/>
</dbReference>
<feature type="region of interest" description="Disordered" evidence="11">
    <location>
        <begin position="24"/>
        <end position="50"/>
    </location>
</feature>
<evidence type="ECO:0000256" key="2">
    <source>
        <dbReference type="ARBA" id="ARBA00008926"/>
    </source>
</evidence>
<dbReference type="Pfam" id="PF13634">
    <property type="entry name" value="Nucleoporin_FG"/>
    <property type="match status" value="4"/>
</dbReference>
<comment type="similarity">
    <text evidence="2">Belongs to the nucleoporin GLFG family.</text>
</comment>
<dbReference type="Pfam" id="PF12110">
    <property type="entry name" value="Nup96"/>
    <property type="match status" value="1"/>
</dbReference>
<keyword evidence="9" id="KW-0906">Nuclear pore complex</keyword>
<dbReference type="InterPro" id="IPR007230">
    <property type="entry name" value="Nup98_auto-Pept-S59_dom"/>
</dbReference>
<evidence type="ECO:0000256" key="7">
    <source>
        <dbReference type="ARBA" id="ARBA00022927"/>
    </source>
</evidence>
<dbReference type="InterPro" id="IPR036903">
    <property type="entry name" value="Nup98_auto-Pept-S59_dom_sf"/>
</dbReference>
<feature type="compositionally biased region" description="Low complexity" evidence="11">
    <location>
        <begin position="695"/>
        <end position="716"/>
    </location>
</feature>
<evidence type="ECO:0000256" key="6">
    <source>
        <dbReference type="ARBA" id="ARBA00022816"/>
    </source>
</evidence>
<keyword evidence="7" id="KW-0653">Protein transport</keyword>
<dbReference type="GO" id="GO:0006606">
    <property type="term" value="P:protein import into nucleus"/>
    <property type="evidence" value="ECO:0007669"/>
    <property type="project" value="TreeGrafter"/>
</dbReference>
<feature type="region of interest" description="Disordered" evidence="11">
    <location>
        <begin position="695"/>
        <end position="718"/>
    </location>
</feature>
<protein>
    <submittedName>
        <fullName evidence="13">Similar to Nucleoporin nup189 acc. no. Q9UTK4</fullName>
    </submittedName>
</protein>
<evidence type="ECO:0000313" key="13">
    <source>
        <dbReference type="EMBL" id="CCX10602.1"/>
    </source>
</evidence>
<dbReference type="GO" id="GO:0017056">
    <property type="term" value="F:structural constituent of nuclear pore"/>
    <property type="evidence" value="ECO:0007669"/>
    <property type="project" value="InterPro"/>
</dbReference>
<keyword evidence="14" id="KW-1185">Reference proteome</keyword>
<organism evidence="13 14">
    <name type="scientific">Pyronema omphalodes (strain CBS 100304)</name>
    <name type="common">Pyronema confluens</name>
    <dbReference type="NCBI Taxonomy" id="1076935"/>
    <lineage>
        <taxon>Eukaryota</taxon>
        <taxon>Fungi</taxon>
        <taxon>Dikarya</taxon>
        <taxon>Ascomycota</taxon>
        <taxon>Pezizomycotina</taxon>
        <taxon>Pezizomycetes</taxon>
        <taxon>Pezizales</taxon>
        <taxon>Pyronemataceae</taxon>
        <taxon>Pyronema</taxon>
    </lineage>
</organism>
<dbReference type="PANTHER" id="PTHR23198:SF6">
    <property type="entry name" value="NUCLEAR PORE COMPLEX PROTEIN NUP98-NUP96"/>
    <property type="match status" value="1"/>
</dbReference>
<dbReference type="GO" id="GO:0008139">
    <property type="term" value="F:nuclear localization sequence binding"/>
    <property type="evidence" value="ECO:0007669"/>
    <property type="project" value="TreeGrafter"/>
</dbReference>
<dbReference type="FunFam" id="1.10.10.2360:FF:000001">
    <property type="entry name" value="Nuclear pore complex protein Nup98-Nup96"/>
    <property type="match status" value="1"/>
</dbReference>
<comment type="subcellular location">
    <subcellularLocation>
        <location evidence="1">Nucleus</location>
        <location evidence="1">Nuclear pore complex</location>
    </subcellularLocation>
</comment>
<evidence type="ECO:0000256" key="1">
    <source>
        <dbReference type="ARBA" id="ARBA00004567"/>
    </source>
</evidence>
<dbReference type="EMBL" id="HF935553">
    <property type="protein sequence ID" value="CCX10602.1"/>
    <property type="molecule type" value="Genomic_DNA"/>
</dbReference>